<dbReference type="PRINTS" id="PR00035">
    <property type="entry name" value="HTHGNTR"/>
</dbReference>
<sequence>MDKLPIDLFNEFSQQREGEILYQLLYRCLQQGILKGLLKGGERLPSSRELAAQLKVSRNTVRMAYDQLIAEGYVESHQGAGSFITSLPEKLIHPPVDSSRDEALPPELSELAQRYMASSSLYASGCMLLQPAVQPMDHFPRKRWRRCLSAAADVDAMFGQPPAGLRLLREQIAGHLSTFRGIQVSAEQILITSGSQQASFMLASMLCNPGDRVLLETPGYPGTEAVLAAAGACVKHINWQVLQDAQALNACLTGSDARALFITPSRNFPLGHTLPLEARLRILHWAAQNNRWIVEDDYDSEFAEGHPVSALFALDQGKRVIYTGTFSRTMFPALRLGYMVLPEALVPAFLKARRLMDGGLSAVAQAAMGHFMSQGDYSRHIRKMRQLYQERRSILEKLLADSALSHLPVTDAGGGMHLVLALPDSVDDKALVHDLMAEGIGIRALSHYASGNTSLKGLVIGFALNNADEMQQGIDRVEAHYLKLTAKTSG</sequence>
<evidence type="ECO:0000313" key="7">
    <source>
        <dbReference type="EMBL" id="MBB1486100.1"/>
    </source>
</evidence>
<keyword evidence="7" id="KW-0032">Aminotransferase</keyword>
<dbReference type="CDD" id="cd00609">
    <property type="entry name" value="AAT_like"/>
    <property type="match status" value="1"/>
</dbReference>
<keyword evidence="8" id="KW-1185">Reference proteome</keyword>
<name>A0A839IN20_9GAMM</name>
<dbReference type="AlphaFoldDB" id="A0A839IN20"/>
<dbReference type="InterPro" id="IPR015421">
    <property type="entry name" value="PyrdxlP-dep_Trfase_major"/>
</dbReference>
<keyword evidence="7" id="KW-0808">Transferase</keyword>
<gene>
    <name evidence="7" type="ORF">H4O21_05720</name>
</gene>
<dbReference type="PANTHER" id="PTHR46577">
    <property type="entry name" value="HTH-TYPE TRANSCRIPTIONAL REGULATORY PROTEIN GABR"/>
    <property type="match status" value="1"/>
</dbReference>
<dbReference type="Gene3D" id="1.10.10.10">
    <property type="entry name" value="Winged helix-like DNA-binding domain superfamily/Winged helix DNA-binding domain"/>
    <property type="match status" value="1"/>
</dbReference>
<dbReference type="GO" id="GO:0003700">
    <property type="term" value="F:DNA-binding transcription factor activity"/>
    <property type="evidence" value="ECO:0007669"/>
    <property type="project" value="InterPro"/>
</dbReference>
<dbReference type="SUPFAM" id="SSF53383">
    <property type="entry name" value="PLP-dependent transferases"/>
    <property type="match status" value="1"/>
</dbReference>
<keyword evidence="4" id="KW-0238">DNA-binding</keyword>
<reference evidence="7 8" key="1">
    <citation type="submission" date="2020-08" db="EMBL/GenBank/DDBJ databases">
        <title>Oceanospirillum sp. nov. isolated from marine sediment.</title>
        <authorList>
            <person name="Ji X."/>
        </authorList>
    </citation>
    <scope>NUCLEOTIDE SEQUENCE [LARGE SCALE GENOMIC DNA]</scope>
    <source>
        <strain evidence="7 8">D5</strain>
    </source>
</reference>
<evidence type="ECO:0000313" key="8">
    <source>
        <dbReference type="Proteomes" id="UP000565262"/>
    </source>
</evidence>
<dbReference type="RefSeq" id="WP_182807882.1">
    <property type="nucleotide sequence ID" value="NZ_JACJFM010000005.1"/>
</dbReference>
<dbReference type="SMART" id="SM00345">
    <property type="entry name" value="HTH_GNTR"/>
    <property type="match status" value="1"/>
</dbReference>
<dbReference type="EMBL" id="JACJFM010000005">
    <property type="protein sequence ID" value="MBB1486100.1"/>
    <property type="molecule type" value="Genomic_DNA"/>
</dbReference>
<organism evidence="7 8">
    <name type="scientific">Oceanospirillum sediminis</name>
    <dbReference type="NCBI Taxonomy" id="2760088"/>
    <lineage>
        <taxon>Bacteria</taxon>
        <taxon>Pseudomonadati</taxon>
        <taxon>Pseudomonadota</taxon>
        <taxon>Gammaproteobacteria</taxon>
        <taxon>Oceanospirillales</taxon>
        <taxon>Oceanospirillaceae</taxon>
        <taxon>Oceanospirillum</taxon>
    </lineage>
</organism>
<dbReference type="CDD" id="cd07377">
    <property type="entry name" value="WHTH_GntR"/>
    <property type="match status" value="1"/>
</dbReference>
<dbReference type="GO" id="GO:0003677">
    <property type="term" value="F:DNA binding"/>
    <property type="evidence" value="ECO:0007669"/>
    <property type="project" value="UniProtKB-KW"/>
</dbReference>
<comment type="similarity">
    <text evidence="1">In the C-terminal section; belongs to the class-I pyridoxal-phosphate-dependent aminotransferase family.</text>
</comment>
<protein>
    <submittedName>
        <fullName evidence="7">PLP-dependent aminotransferase family protein</fullName>
    </submittedName>
</protein>
<accession>A0A839IN20</accession>
<evidence type="ECO:0000256" key="4">
    <source>
        <dbReference type="ARBA" id="ARBA00023125"/>
    </source>
</evidence>
<dbReference type="Pfam" id="PF00155">
    <property type="entry name" value="Aminotran_1_2"/>
    <property type="match status" value="1"/>
</dbReference>
<dbReference type="InterPro" id="IPR036388">
    <property type="entry name" value="WH-like_DNA-bd_sf"/>
</dbReference>
<evidence type="ECO:0000256" key="5">
    <source>
        <dbReference type="ARBA" id="ARBA00023163"/>
    </source>
</evidence>
<dbReference type="SUPFAM" id="SSF46785">
    <property type="entry name" value="Winged helix' DNA-binding domain"/>
    <property type="match status" value="1"/>
</dbReference>
<dbReference type="GO" id="GO:0008483">
    <property type="term" value="F:transaminase activity"/>
    <property type="evidence" value="ECO:0007669"/>
    <property type="project" value="UniProtKB-KW"/>
</dbReference>
<proteinExistence type="inferred from homology"/>
<dbReference type="InterPro" id="IPR051446">
    <property type="entry name" value="HTH_trans_reg/aminotransferase"/>
</dbReference>
<dbReference type="Proteomes" id="UP000565262">
    <property type="component" value="Unassembled WGS sequence"/>
</dbReference>
<evidence type="ECO:0000256" key="1">
    <source>
        <dbReference type="ARBA" id="ARBA00005384"/>
    </source>
</evidence>
<evidence type="ECO:0000256" key="2">
    <source>
        <dbReference type="ARBA" id="ARBA00022898"/>
    </source>
</evidence>
<feature type="domain" description="HTH gntR-type" evidence="6">
    <location>
        <begin position="19"/>
        <end position="87"/>
    </location>
</feature>
<keyword evidence="5" id="KW-0804">Transcription</keyword>
<evidence type="ECO:0000256" key="3">
    <source>
        <dbReference type="ARBA" id="ARBA00023015"/>
    </source>
</evidence>
<dbReference type="Gene3D" id="3.40.640.10">
    <property type="entry name" value="Type I PLP-dependent aspartate aminotransferase-like (Major domain)"/>
    <property type="match status" value="1"/>
</dbReference>
<comment type="caution">
    <text evidence="7">The sequence shown here is derived from an EMBL/GenBank/DDBJ whole genome shotgun (WGS) entry which is preliminary data.</text>
</comment>
<dbReference type="PANTHER" id="PTHR46577:SF1">
    <property type="entry name" value="HTH-TYPE TRANSCRIPTIONAL REGULATORY PROTEIN GABR"/>
    <property type="match status" value="1"/>
</dbReference>
<dbReference type="InterPro" id="IPR036390">
    <property type="entry name" value="WH_DNA-bd_sf"/>
</dbReference>
<dbReference type="PROSITE" id="PS50949">
    <property type="entry name" value="HTH_GNTR"/>
    <property type="match status" value="1"/>
</dbReference>
<dbReference type="Pfam" id="PF00392">
    <property type="entry name" value="GntR"/>
    <property type="match status" value="1"/>
</dbReference>
<keyword evidence="3" id="KW-0805">Transcription regulation</keyword>
<dbReference type="GO" id="GO:0030170">
    <property type="term" value="F:pyridoxal phosphate binding"/>
    <property type="evidence" value="ECO:0007669"/>
    <property type="project" value="InterPro"/>
</dbReference>
<dbReference type="InterPro" id="IPR004839">
    <property type="entry name" value="Aminotransferase_I/II_large"/>
</dbReference>
<evidence type="ECO:0000259" key="6">
    <source>
        <dbReference type="PROSITE" id="PS50949"/>
    </source>
</evidence>
<dbReference type="InterPro" id="IPR000524">
    <property type="entry name" value="Tscrpt_reg_HTH_GntR"/>
</dbReference>
<dbReference type="InterPro" id="IPR015424">
    <property type="entry name" value="PyrdxlP-dep_Trfase"/>
</dbReference>
<keyword evidence="2" id="KW-0663">Pyridoxal phosphate</keyword>